<comment type="caution">
    <text evidence="1">The sequence shown here is derived from an EMBL/GenBank/DDBJ whole genome shotgun (WGS) entry which is preliminary data.</text>
</comment>
<accession>A0A7C1FDE9</accession>
<sequence length="94" mass="11338">MTKDPYIDLIEQQWPSIADTYNRFAEQRPIMLIDVQRAEIYAYPFEEFIMVLEPVSRRQVEDQYRRALANRQMVLFVRDVDNNVFQSYTLALED</sequence>
<gene>
    <name evidence="1" type="ORF">ENQ20_02030</name>
</gene>
<evidence type="ECO:0000313" key="1">
    <source>
        <dbReference type="EMBL" id="HDX30252.1"/>
    </source>
</evidence>
<name>A0A7C1FDE9_9CHLR</name>
<protein>
    <submittedName>
        <fullName evidence="1">Uncharacterized protein</fullName>
    </submittedName>
</protein>
<reference evidence="1" key="1">
    <citation type="journal article" date="2020" name="mSystems">
        <title>Genome- and Community-Level Interaction Insights into Carbon Utilization and Element Cycling Functions of Hydrothermarchaeota in Hydrothermal Sediment.</title>
        <authorList>
            <person name="Zhou Z."/>
            <person name="Liu Y."/>
            <person name="Xu W."/>
            <person name="Pan J."/>
            <person name="Luo Z.H."/>
            <person name="Li M."/>
        </authorList>
    </citation>
    <scope>NUCLEOTIDE SEQUENCE [LARGE SCALE GENOMIC DNA]</scope>
    <source>
        <strain evidence="1">SpSt-289</strain>
    </source>
</reference>
<organism evidence="1">
    <name type="scientific">Caldilinea aerophila</name>
    <dbReference type="NCBI Taxonomy" id="133453"/>
    <lineage>
        <taxon>Bacteria</taxon>
        <taxon>Bacillati</taxon>
        <taxon>Chloroflexota</taxon>
        <taxon>Caldilineae</taxon>
        <taxon>Caldilineales</taxon>
        <taxon>Caldilineaceae</taxon>
        <taxon>Caldilinea</taxon>
    </lineage>
</organism>
<dbReference type="AlphaFoldDB" id="A0A7C1FDE9"/>
<proteinExistence type="predicted"/>
<dbReference type="EMBL" id="DSMG01000031">
    <property type="protein sequence ID" value="HDX30252.1"/>
    <property type="molecule type" value="Genomic_DNA"/>
</dbReference>